<dbReference type="PANTHER" id="PTHR46032:SF2">
    <property type="entry name" value="GAL BETA 1,3-GALNAC ALPHA-2,3-SIALYL TRANSFERASE-RELATED"/>
    <property type="match status" value="1"/>
</dbReference>
<proteinExistence type="inferred from homology"/>
<evidence type="ECO:0000256" key="11">
    <source>
        <dbReference type="ARBA" id="ARBA00023034"/>
    </source>
</evidence>
<keyword evidence="9" id="KW-0735">Signal-anchor</keyword>
<sequence>MTQVKIFLFLLCLTAVGLLFVIFNLKLKVPSWKSSILLSVTTVPSTHPIIVIPTNSTPTKKLRLCSCENCLTEDQRLLKHRLDTFVQPLLSRNYSLSSDDHKWWTQLQGKKSNFNDYQTAVQSLFQLFPPVPDVAEPKSDKCRSCAVVGNSPRLLGANYGQIIDSKDVVIRINKGPVEGFGKDVGTKTTHRAMYPVSAVNLDNSTHLLFFAFKLSDLQWLMEALTTGYKGKSPVLSKMNANKNLVMVVNPAFMKYVHKWLGRSQKGNYPSTGMLTVFLALFICDEVHVFGFGADKRGHWNHYWEKPQQNLTDVKGNHPRSTEYSILKQLDKDRRIKFYEGG</sequence>
<dbReference type="GO" id="GO:0032580">
    <property type="term" value="C:Golgi cisterna membrane"/>
    <property type="evidence" value="ECO:0007669"/>
    <property type="project" value="UniProtKB-SubCell"/>
</dbReference>
<dbReference type="GO" id="GO:0005576">
    <property type="term" value="C:extracellular region"/>
    <property type="evidence" value="ECO:0007669"/>
    <property type="project" value="UniProtKB-SubCell"/>
</dbReference>
<gene>
    <name evidence="19" type="primary">LOC114480283</name>
</gene>
<dbReference type="EC" id="2.4.3.4" evidence="14"/>
<keyword evidence="5" id="KW-0964">Secreted</keyword>
<evidence type="ECO:0000313" key="20">
    <source>
        <dbReference type="Proteomes" id="UP000694680"/>
    </source>
</evidence>
<evidence type="ECO:0000313" key="19">
    <source>
        <dbReference type="Ensembl" id="ENSGWIP00000018075.1"/>
    </source>
</evidence>
<dbReference type="InterPro" id="IPR051757">
    <property type="entry name" value="Beta-gal_alpha2-3_sialyltrans"/>
</dbReference>
<dbReference type="InterPro" id="IPR038578">
    <property type="entry name" value="GT29-like_sf"/>
</dbReference>
<reference evidence="19" key="2">
    <citation type="submission" date="2025-08" db="UniProtKB">
        <authorList>
            <consortium name="Ensembl"/>
        </authorList>
    </citation>
    <scope>IDENTIFICATION</scope>
</reference>
<evidence type="ECO:0000256" key="15">
    <source>
        <dbReference type="ARBA" id="ARBA00042448"/>
    </source>
</evidence>
<keyword evidence="12 18" id="KW-0472">Membrane</keyword>
<evidence type="ECO:0000256" key="9">
    <source>
        <dbReference type="ARBA" id="ARBA00022968"/>
    </source>
</evidence>
<keyword evidence="10 18" id="KW-1133">Transmembrane helix</keyword>
<keyword evidence="8 18" id="KW-0812">Transmembrane</keyword>
<evidence type="ECO:0000256" key="7">
    <source>
        <dbReference type="ARBA" id="ARBA00022679"/>
    </source>
</evidence>
<dbReference type="Gene3D" id="3.90.1480.20">
    <property type="entry name" value="Glycosyl transferase family 29"/>
    <property type="match status" value="1"/>
</dbReference>
<accession>A0A8C5E973</accession>
<evidence type="ECO:0000256" key="4">
    <source>
        <dbReference type="ARBA" id="ARBA00006003"/>
    </source>
</evidence>
<name>A0A8C5E973_GOUWI</name>
<dbReference type="AlphaFoldDB" id="A0A8C5E973"/>
<dbReference type="PANTHER" id="PTHR46032">
    <property type="entry name" value="ALPHA-2,3-SIALYLTRANSFERASE ST3GAL I ISOFORM X1"/>
    <property type="match status" value="1"/>
</dbReference>
<feature type="transmembrane region" description="Helical" evidence="18">
    <location>
        <begin position="6"/>
        <end position="25"/>
    </location>
</feature>
<dbReference type="Proteomes" id="UP000694680">
    <property type="component" value="Chromosome 3"/>
</dbReference>
<keyword evidence="11" id="KW-0333">Golgi apparatus</keyword>
<dbReference type="GO" id="GO:0097503">
    <property type="term" value="P:sialylation"/>
    <property type="evidence" value="ECO:0007669"/>
    <property type="project" value="TreeGrafter"/>
</dbReference>
<dbReference type="PIRSF" id="PIRSF005557">
    <property type="entry name" value="Sialyl_trans"/>
    <property type="match status" value="1"/>
</dbReference>
<evidence type="ECO:0000256" key="8">
    <source>
        <dbReference type="ARBA" id="ARBA00022692"/>
    </source>
</evidence>
<dbReference type="InterPro" id="IPR001675">
    <property type="entry name" value="Glyco_trans_29"/>
</dbReference>
<evidence type="ECO:0000256" key="1">
    <source>
        <dbReference type="ARBA" id="ARBA00004447"/>
    </source>
</evidence>
<evidence type="ECO:0000256" key="16">
    <source>
        <dbReference type="ARBA" id="ARBA00042991"/>
    </source>
</evidence>
<evidence type="ECO:0000256" key="2">
    <source>
        <dbReference type="ARBA" id="ARBA00004613"/>
    </source>
</evidence>
<dbReference type="Pfam" id="PF00777">
    <property type="entry name" value="Glyco_transf_29"/>
    <property type="match status" value="1"/>
</dbReference>
<evidence type="ECO:0000256" key="10">
    <source>
        <dbReference type="ARBA" id="ARBA00022989"/>
    </source>
</evidence>
<evidence type="ECO:0000256" key="13">
    <source>
        <dbReference type="ARBA" id="ARBA00023180"/>
    </source>
</evidence>
<reference evidence="19" key="1">
    <citation type="submission" date="2020-06" db="EMBL/GenBank/DDBJ databases">
        <authorList>
            <consortium name="Wellcome Sanger Institute Data Sharing"/>
        </authorList>
    </citation>
    <scope>NUCLEOTIDE SEQUENCE [LARGE SCALE GENOMIC DNA]</scope>
</reference>
<evidence type="ECO:0000256" key="18">
    <source>
        <dbReference type="SAM" id="Phobius"/>
    </source>
</evidence>
<keyword evidence="7" id="KW-0808">Transferase</keyword>
<protein>
    <recommendedName>
        <fullName evidence="14">beta-galactoside alpha-2,3-sialyltransferase</fullName>
        <ecNumber evidence="14">2.4.3.4</ecNumber>
    </recommendedName>
    <alternativeName>
        <fullName evidence="16">Gal-NAc6S</fullName>
    </alternativeName>
    <alternativeName>
        <fullName evidence="15">Gal-beta-1,3-GalNAc-alpha-2,3-sialyltransferase</fullName>
    </alternativeName>
</protein>
<keyword evidence="13" id="KW-0325">Glycoprotein</keyword>
<keyword evidence="20" id="KW-1185">Reference proteome</keyword>
<comment type="subcellular location">
    <subcellularLocation>
        <location evidence="1">Golgi apparatus</location>
        <location evidence="1">Golgi stack membrane</location>
        <topology evidence="1">Single-pass type II membrane protein</topology>
    </subcellularLocation>
    <subcellularLocation>
        <location evidence="2">Secreted</location>
    </subcellularLocation>
</comment>
<evidence type="ECO:0000256" key="14">
    <source>
        <dbReference type="ARBA" id="ARBA00039107"/>
    </source>
</evidence>
<evidence type="ECO:0000256" key="3">
    <source>
        <dbReference type="ARBA" id="ARBA00004922"/>
    </source>
</evidence>
<evidence type="ECO:0000256" key="6">
    <source>
        <dbReference type="ARBA" id="ARBA00022676"/>
    </source>
</evidence>
<dbReference type="GO" id="GO:1901137">
    <property type="term" value="P:carbohydrate derivative biosynthetic process"/>
    <property type="evidence" value="ECO:0007669"/>
    <property type="project" value="UniProtKB-ARBA"/>
</dbReference>
<feature type="disulfide bond" evidence="17">
    <location>
        <begin position="145"/>
        <end position="283"/>
    </location>
</feature>
<keyword evidence="6" id="KW-0328">Glycosyltransferase</keyword>
<comment type="similarity">
    <text evidence="4">Belongs to the glycosyltransferase 29 family.</text>
</comment>
<evidence type="ECO:0000256" key="12">
    <source>
        <dbReference type="ARBA" id="ARBA00023136"/>
    </source>
</evidence>
<dbReference type="GO" id="GO:0003836">
    <property type="term" value="F:beta-galactoside (CMP) alpha-2,3-sialyltransferase activity"/>
    <property type="evidence" value="ECO:0007669"/>
    <property type="project" value="UniProtKB-EC"/>
</dbReference>
<dbReference type="InterPro" id="IPR012163">
    <property type="entry name" value="Sialyl_trans"/>
</dbReference>
<evidence type="ECO:0000256" key="5">
    <source>
        <dbReference type="ARBA" id="ARBA00022525"/>
    </source>
</evidence>
<organism evidence="19 20">
    <name type="scientific">Gouania willdenowi</name>
    <name type="common">Blunt-snouted clingfish</name>
    <name type="synonym">Lepadogaster willdenowi</name>
    <dbReference type="NCBI Taxonomy" id="441366"/>
    <lineage>
        <taxon>Eukaryota</taxon>
        <taxon>Metazoa</taxon>
        <taxon>Chordata</taxon>
        <taxon>Craniata</taxon>
        <taxon>Vertebrata</taxon>
        <taxon>Euteleostomi</taxon>
        <taxon>Actinopterygii</taxon>
        <taxon>Neopterygii</taxon>
        <taxon>Teleostei</taxon>
        <taxon>Neoteleostei</taxon>
        <taxon>Acanthomorphata</taxon>
        <taxon>Ovalentaria</taxon>
        <taxon>Blenniimorphae</taxon>
        <taxon>Blenniiformes</taxon>
        <taxon>Gobiesocoidei</taxon>
        <taxon>Gobiesocidae</taxon>
        <taxon>Gobiesocinae</taxon>
        <taxon>Gouania</taxon>
    </lineage>
</organism>
<reference evidence="19" key="3">
    <citation type="submission" date="2025-09" db="UniProtKB">
        <authorList>
            <consortium name="Ensembl"/>
        </authorList>
    </citation>
    <scope>IDENTIFICATION</scope>
</reference>
<evidence type="ECO:0000256" key="17">
    <source>
        <dbReference type="PIRSR" id="PIRSR005557-2"/>
    </source>
</evidence>
<dbReference type="FunFam" id="3.90.1480.20:FF:000015">
    <property type="entry name" value="Lactosylceramide alpha-2,3-sialyltransferase"/>
    <property type="match status" value="1"/>
</dbReference>
<dbReference type="Ensembl" id="ENSGWIT00000019942.1">
    <property type="protein sequence ID" value="ENSGWIP00000018075.1"/>
    <property type="gene ID" value="ENSGWIG00000010036.1"/>
</dbReference>
<comment type="pathway">
    <text evidence="3">Protein modification; protein glycosylation.</text>
</comment>